<dbReference type="Pfam" id="PF13616">
    <property type="entry name" value="Rotamase_3"/>
    <property type="match status" value="1"/>
</dbReference>
<feature type="domain" description="PpiC" evidence="3">
    <location>
        <begin position="173"/>
        <end position="263"/>
    </location>
</feature>
<dbReference type="EMBL" id="MWPS01000012">
    <property type="protein sequence ID" value="OPG16839.1"/>
    <property type="molecule type" value="Genomic_DNA"/>
</dbReference>
<dbReference type="STRING" id="1765683.B2M26_04330"/>
<dbReference type="InterPro" id="IPR027304">
    <property type="entry name" value="Trigger_fact/SurA_dom_sf"/>
</dbReference>
<dbReference type="Gene3D" id="3.10.50.40">
    <property type="match status" value="1"/>
</dbReference>
<evidence type="ECO:0000313" key="7">
    <source>
        <dbReference type="Proteomes" id="UP000190229"/>
    </source>
</evidence>
<evidence type="ECO:0000313" key="5">
    <source>
        <dbReference type="EMBL" id="OPG16839.1"/>
    </source>
</evidence>
<dbReference type="InterPro" id="IPR000297">
    <property type="entry name" value="PPIase_PpiC"/>
</dbReference>
<sequence>MPNKTRFHKSTFAVTMVSALLVLAGCGTNVSAATVATYNGGTLSQPEFETQVHIEQLLNPTMTPSATIQTDIAKQYIVLARLLLPVAQKAVPKMKTSVLHQDTLQFEKNIISGLYSNNSTTFNQKMQSLKLTEADLETYVQEQLTLSSYAQTLVKTIPLSEQQLYYKNNLEQYTTITEQAILVKSQSLAQSLANQLRAGASWKTLAAKYSQDPGSAKNSGIYTNQNPTNWVAPFAQHAMTQPIGQVGQPFNSTYGWFVMRVISRTTQPFSKVQSSVMSALVQQNEKSAFLALYNQKLKTANIKVTLPKA</sequence>
<evidence type="ECO:0000313" key="4">
    <source>
        <dbReference type="EMBL" id="OAG93771.1"/>
    </source>
</evidence>
<gene>
    <name evidence="4" type="ORF">AYW79_09000</name>
    <name evidence="5" type="ORF">B2M26_04330</name>
</gene>
<dbReference type="PANTHER" id="PTHR47245:SF2">
    <property type="entry name" value="PEPTIDYL-PROLYL CIS-TRANS ISOMERASE HP_0175-RELATED"/>
    <property type="match status" value="1"/>
</dbReference>
<dbReference type="OrthoDB" id="14196at2"/>
<reference evidence="4 6" key="1">
    <citation type="submission" date="2016-02" db="EMBL/GenBank/DDBJ databases">
        <title>Draft genome sequence of Acidibacillus ferrooxidans SLC66.</title>
        <authorList>
            <person name="Oliveira G."/>
            <person name="Nancucheo I."/>
            <person name="Dall'Agnol H."/>
            <person name="Johnson B."/>
            <person name="Oliveira R."/>
            <person name="Nunes G.L."/>
            <person name="Tzotzos G."/>
            <person name="Orellana S.C."/>
            <person name="Salim A.C."/>
            <person name="Araujo F.M."/>
        </authorList>
    </citation>
    <scope>NUCLEOTIDE SEQUENCE [LARGE SCALE GENOMIC DNA]</scope>
    <source>
        <strain evidence="4 6">SLC66</strain>
    </source>
</reference>
<proteinExistence type="predicted"/>
<name>A0A162TZ26_9BACL</name>
<dbReference type="PROSITE" id="PS50198">
    <property type="entry name" value="PPIC_PPIASE_2"/>
    <property type="match status" value="1"/>
</dbReference>
<dbReference type="InterPro" id="IPR046357">
    <property type="entry name" value="PPIase_dom_sf"/>
</dbReference>
<dbReference type="SUPFAM" id="SSF54534">
    <property type="entry name" value="FKBP-like"/>
    <property type="match status" value="1"/>
</dbReference>
<dbReference type="PROSITE" id="PS51257">
    <property type="entry name" value="PROKAR_LIPOPROTEIN"/>
    <property type="match status" value="1"/>
</dbReference>
<accession>A0A162TZ26</accession>
<feature type="chain" id="PRO_5007840128" description="PpiC domain-containing protein" evidence="2">
    <location>
        <begin position="33"/>
        <end position="309"/>
    </location>
</feature>
<dbReference type="RefSeq" id="WP_067564727.1">
    <property type="nucleotide sequence ID" value="NZ_LSUQ01000024.1"/>
</dbReference>
<dbReference type="Proteomes" id="UP000077421">
    <property type="component" value="Unassembled WGS sequence"/>
</dbReference>
<feature type="signal peptide" evidence="2">
    <location>
        <begin position="1"/>
        <end position="32"/>
    </location>
</feature>
<dbReference type="Proteomes" id="UP000190229">
    <property type="component" value="Unassembled WGS sequence"/>
</dbReference>
<keyword evidence="1" id="KW-0697">Rotamase</keyword>
<dbReference type="EMBL" id="LSUQ01000024">
    <property type="protein sequence ID" value="OAG93771.1"/>
    <property type="molecule type" value="Genomic_DNA"/>
</dbReference>
<keyword evidence="1" id="KW-0413">Isomerase</keyword>
<reference evidence="5 7" key="2">
    <citation type="submission" date="2017-02" db="EMBL/GenBank/DDBJ databases">
        <title>Draft genome of Acidibacillus ferrooxidans Huett2.</title>
        <authorList>
            <person name="Schopf S."/>
        </authorList>
    </citation>
    <scope>NUCLEOTIDE SEQUENCE [LARGE SCALE GENOMIC DNA]</scope>
    <source>
        <strain evidence="5 7">Huett2</strain>
    </source>
</reference>
<dbReference type="SUPFAM" id="SSF109998">
    <property type="entry name" value="Triger factor/SurA peptide-binding domain-like"/>
    <property type="match status" value="1"/>
</dbReference>
<keyword evidence="2" id="KW-0732">Signal</keyword>
<keyword evidence="7" id="KW-1185">Reference proteome</keyword>
<evidence type="ECO:0000256" key="2">
    <source>
        <dbReference type="SAM" id="SignalP"/>
    </source>
</evidence>
<dbReference type="InterPro" id="IPR050245">
    <property type="entry name" value="PrsA_foldase"/>
</dbReference>
<dbReference type="GO" id="GO:0003755">
    <property type="term" value="F:peptidyl-prolyl cis-trans isomerase activity"/>
    <property type="evidence" value="ECO:0007669"/>
    <property type="project" value="UniProtKB-KW"/>
</dbReference>
<evidence type="ECO:0000313" key="6">
    <source>
        <dbReference type="Proteomes" id="UP000077421"/>
    </source>
</evidence>
<evidence type="ECO:0000259" key="3">
    <source>
        <dbReference type="PROSITE" id="PS50198"/>
    </source>
</evidence>
<comment type="caution">
    <text evidence="5">The sequence shown here is derived from an EMBL/GenBank/DDBJ whole genome shotgun (WGS) entry which is preliminary data.</text>
</comment>
<protein>
    <recommendedName>
        <fullName evidence="3">PpiC domain-containing protein</fullName>
    </recommendedName>
</protein>
<evidence type="ECO:0000256" key="1">
    <source>
        <dbReference type="PROSITE-ProRule" id="PRU00278"/>
    </source>
</evidence>
<dbReference type="PANTHER" id="PTHR47245">
    <property type="entry name" value="PEPTIDYLPROLYL ISOMERASE"/>
    <property type="match status" value="1"/>
</dbReference>
<organism evidence="5 7">
    <name type="scientific">Ferroacidibacillus organovorans</name>
    <dbReference type="NCBI Taxonomy" id="1765683"/>
    <lineage>
        <taxon>Bacteria</taxon>
        <taxon>Bacillati</taxon>
        <taxon>Bacillota</taxon>
        <taxon>Bacilli</taxon>
        <taxon>Bacillales</taxon>
        <taxon>Alicyclobacillaceae</taxon>
        <taxon>Ferroacidibacillus</taxon>
    </lineage>
</organism>
<dbReference type="AlphaFoldDB" id="A0A162TZ26"/>